<name>A0A1W1CAA7_9ZZZZ</name>
<evidence type="ECO:0000259" key="7">
    <source>
        <dbReference type="Pfam" id="PF04138"/>
    </source>
</evidence>
<evidence type="ECO:0000313" key="8">
    <source>
        <dbReference type="EMBL" id="SFV62677.1"/>
    </source>
</evidence>
<reference evidence="8" key="1">
    <citation type="submission" date="2016-10" db="EMBL/GenBank/DDBJ databases">
        <authorList>
            <person name="de Groot N.N."/>
        </authorList>
    </citation>
    <scope>NUCLEOTIDE SEQUENCE</scope>
</reference>
<organism evidence="8">
    <name type="scientific">hydrothermal vent metagenome</name>
    <dbReference type="NCBI Taxonomy" id="652676"/>
    <lineage>
        <taxon>unclassified sequences</taxon>
        <taxon>metagenomes</taxon>
        <taxon>ecological metagenomes</taxon>
    </lineage>
</organism>
<evidence type="ECO:0000256" key="3">
    <source>
        <dbReference type="ARBA" id="ARBA00022692"/>
    </source>
</evidence>
<evidence type="ECO:0000256" key="1">
    <source>
        <dbReference type="ARBA" id="ARBA00004141"/>
    </source>
</evidence>
<sequence>MPVKTLKQFVTYNLVGIVNTLFGFSIIFVLMFAGVGATLSNAIGYALGALLSYILNKKYTFGGAKHSTLLAVKFFSVLFIAYLLNLFTLQWLLGVMNPYLAQIGAGAVYTLSSFLLAKFMVFKV</sequence>
<proteinExistence type="inferred from homology"/>
<dbReference type="InterPro" id="IPR007267">
    <property type="entry name" value="GtrA_DPMS_TM"/>
</dbReference>
<accession>A0A1W1CAA7</accession>
<feature type="transmembrane region" description="Helical" evidence="6">
    <location>
        <begin position="68"/>
        <end position="93"/>
    </location>
</feature>
<dbReference type="GO" id="GO:0005886">
    <property type="term" value="C:plasma membrane"/>
    <property type="evidence" value="ECO:0007669"/>
    <property type="project" value="TreeGrafter"/>
</dbReference>
<evidence type="ECO:0000256" key="5">
    <source>
        <dbReference type="ARBA" id="ARBA00023136"/>
    </source>
</evidence>
<dbReference type="EMBL" id="FPHL01000030">
    <property type="protein sequence ID" value="SFV62677.1"/>
    <property type="molecule type" value="Genomic_DNA"/>
</dbReference>
<feature type="transmembrane region" description="Helical" evidence="6">
    <location>
        <begin position="99"/>
        <end position="121"/>
    </location>
</feature>
<dbReference type="InterPro" id="IPR051401">
    <property type="entry name" value="GtrA_CellWall_Glycosyl"/>
</dbReference>
<evidence type="ECO:0000256" key="2">
    <source>
        <dbReference type="ARBA" id="ARBA00009399"/>
    </source>
</evidence>
<keyword evidence="4 6" id="KW-1133">Transmembrane helix</keyword>
<feature type="domain" description="GtrA/DPMS transmembrane" evidence="7">
    <location>
        <begin position="12"/>
        <end position="122"/>
    </location>
</feature>
<protein>
    <submittedName>
        <fullName evidence="8">GtrA family protein</fullName>
    </submittedName>
</protein>
<dbReference type="AlphaFoldDB" id="A0A1W1CAA7"/>
<dbReference type="PANTHER" id="PTHR38459">
    <property type="entry name" value="PROPHAGE BACTOPRENOL-LINKED GLUCOSE TRANSLOCASE HOMOLOG"/>
    <property type="match status" value="1"/>
</dbReference>
<gene>
    <name evidence="8" type="ORF">MNB_SV-10-713</name>
</gene>
<dbReference type="GO" id="GO:0000271">
    <property type="term" value="P:polysaccharide biosynthetic process"/>
    <property type="evidence" value="ECO:0007669"/>
    <property type="project" value="InterPro"/>
</dbReference>
<comment type="subcellular location">
    <subcellularLocation>
        <location evidence="1">Membrane</location>
        <topology evidence="1">Multi-pass membrane protein</topology>
    </subcellularLocation>
</comment>
<evidence type="ECO:0000256" key="6">
    <source>
        <dbReference type="SAM" id="Phobius"/>
    </source>
</evidence>
<feature type="transmembrane region" description="Helical" evidence="6">
    <location>
        <begin position="12"/>
        <end position="33"/>
    </location>
</feature>
<evidence type="ECO:0000256" key="4">
    <source>
        <dbReference type="ARBA" id="ARBA00022989"/>
    </source>
</evidence>
<keyword evidence="3 6" id="KW-0812">Transmembrane</keyword>
<dbReference type="PANTHER" id="PTHR38459:SF1">
    <property type="entry name" value="PROPHAGE BACTOPRENOL-LINKED GLUCOSE TRANSLOCASE HOMOLOG"/>
    <property type="match status" value="1"/>
</dbReference>
<dbReference type="Pfam" id="PF04138">
    <property type="entry name" value="GtrA_DPMS_TM"/>
    <property type="match status" value="1"/>
</dbReference>
<keyword evidence="5 6" id="KW-0472">Membrane</keyword>
<feature type="transmembrane region" description="Helical" evidence="6">
    <location>
        <begin position="39"/>
        <end position="56"/>
    </location>
</feature>
<comment type="similarity">
    <text evidence="2">Belongs to the GtrA family.</text>
</comment>